<dbReference type="AlphaFoldDB" id="A0A3D9ZQ63"/>
<dbReference type="EMBL" id="QUMQ01000001">
    <property type="protein sequence ID" value="REF95780.1"/>
    <property type="molecule type" value="Genomic_DNA"/>
</dbReference>
<dbReference type="RefSeq" id="WP_239097442.1">
    <property type="nucleotide sequence ID" value="NZ_BONB01000048.1"/>
</dbReference>
<dbReference type="Pfam" id="PF13354">
    <property type="entry name" value="Beta-lactamase2"/>
    <property type="match status" value="1"/>
</dbReference>
<proteinExistence type="predicted"/>
<dbReference type="PANTHER" id="PTHR35333">
    <property type="entry name" value="BETA-LACTAMASE"/>
    <property type="match status" value="1"/>
</dbReference>
<comment type="caution">
    <text evidence="2">The sequence shown here is derived from an EMBL/GenBank/DDBJ whole genome shotgun (WGS) entry which is preliminary data.</text>
</comment>
<gene>
    <name evidence="2" type="ORF">DFJ67_1742</name>
</gene>
<protein>
    <submittedName>
        <fullName evidence="2">Beta-lactamase family protein</fullName>
    </submittedName>
</protein>
<dbReference type="Proteomes" id="UP000256913">
    <property type="component" value="Unassembled WGS sequence"/>
</dbReference>
<evidence type="ECO:0000313" key="2">
    <source>
        <dbReference type="EMBL" id="REF95780.1"/>
    </source>
</evidence>
<name>A0A3D9ZQ63_9ACTN</name>
<dbReference type="InterPro" id="IPR012338">
    <property type="entry name" value="Beta-lactam/transpept-like"/>
</dbReference>
<evidence type="ECO:0000259" key="1">
    <source>
        <dbReference type="Pfam" id="PF13354"/>
    </source>
</evidence>
<sequence length="304" mass="32852">MSTSHKRRRSSRATTTIVIVGVLAVLCVAGLGLLPGSSIAARVAARWRSAPVVGGALESSGLLPPKPKSELPVKATEIRINQSGWYSWALLETRTGKMSGSADRSTLSTTASLIKPWIAADFLRRTAEQGLTPTEDALELIESMIRDSDNEAAETLYIENGRDESIRRLISTCGLEDSRVSDDGGWSRTLLSSADITRLGACIADGRAAGPAWTGFLLEQMRAVTGMGDFGIRKAFPEEEQPKIAIKNGWVDRDEEQEYHVSCMAIGDGWVVGVMTRYEIDKGYEYGAKICELVGQQLRTAAGG</sequence>
<dbReference type="GO" id="GO:0030655">
    <property type="term" value="P:beta-lactam antibiotic catabolic process"/>
    <property type="evidence" value="ECO:0007669"/>
    <property type="project" value="InterPro"/>
</dbReference>
<feature type="domain" description="Beta-lactamase class A catalytic" evidence="1">
    <location>
        <begin position="138"/>
        <end position="252"/>
    </location>
</feature>
<dbReference type="Gene3D" id="3.40.710.10">
    <property type="entry name" value="DD-peptidase/beta-lactamase superfamily"/>
    <property type="match status" value="1"/>
</dbReference>
<organism evidence="2 3">
    <name type="scientific">Asanoa ferruginea</name>
    <dbReference type="NCBI Taxonomy" id="53367"/>
    <lineage>
        <taxon>Bacteria</taxon>
        <taxon>Bacillati</taxon>
        <taxon>Actinomycetota</taxon>
        <taxon>Actinomycetes</taxon>
        <taxon>Micromonosporales</taxon>
        <taxon>Micromonosporaceae</taxon>
        <taxon>Asanoa</taxon>
    </lineage>
</organism>
<dbReference type="GO" id="GO:0008800">
    <property type="term" value="F:beta-lactamase activity"/>
    <property type="evidence" value="ECO:0007669"/>
    <property type="project" value="InterPro"/>
</dbReference>
<dbReference type="GO" id="GO:0046677">
    <property type="term" value="P:response to antibiotic"/>
    <property type="evidence" value="ECO:0007669"/>
    <property type="project" value="InterPro"/>
</dbReference>
<keyword evidence="3" id="KW-1185">Reference proteome</keyword>
<dbReference type="InterPro" id="IPR045155">
    <property type="entry name" value="Beta-lactam_cat"/>
</dbReference>
<accession>A0A3D9ZQ63</accession>
<evidence type="ECO:0000313" key="3">
    <source>
        <dbReference type="Proteomes" id="UP000256913"/>
    </source>
</evidence>
<dbReference type="PANTHER" id="PTHR35333:SF3">
    <property type="entry name" value="BETA-LACTAMASE-TYPE TRANSPEPTIDASE FOLD CONTAINING PROTEIN"/>
    <property type="match status" value="1"/>
</dbReference>
<dbReference type="InterPro" id="IPR000871">
    <property type="entry name" value="Beta-lactam_class-A"/>
</dbReference>
<dbReference type="SUPFAM" id="SSF56601">
    <property type="entry name" value="beta-lactamase/transpeptidase-like"/>
    <property type="match status" value="1"/>
</dbReference>
<reference evidence="2 3" key="1">
    <citation type="submission" date="2018-08" db="EMBL/GenBank/DDBJ databases">
        <title>Sequencing the genomes of 1000 actinobacteria strains.</title>
        <authorList>
            <person name="Klenk H.-P."/>
        </authorList>
    </citation>
    <scope>NUCLEOTIDE SEQUENCE [LARGE SCALE GENOMIC DNA]</scope>
    <source>
        <strain evidence="2 3">DSM 44099</strain>
    </source>
</reference>